<dbReference type="Proteomes" id="UP001617427">
    <property type="component" value="Unassembled WGS sequence"/>
</dbReference>
<dbReference type="RefSeq" id="WP_402701022.1">
    <property type="nucleotide sequence ID" value="NZ_JBIUZV010000006.1"/>
</dbReference>
<dbReference type="InterPro" id="IPR000305">
    <property type="entry name" value="GIY-YIG_endonuc"/>
</dbReference>
<evidence type="ECO:0000259" key="1">
    <source>
        <dbReference type="PROSITE" id="PS50164"/>
    </source>
</evidence>
<dbReference type="Pfam" id="PF01541">
    <property type="entry name" value="GIY-YIG"/>
    <property type="match status" value="1"/>
</dbReference>
<dbReference type="SUPFAM" id="SSF82771">
    <property type="entry name" value="GIY-YIG endonuclease"/>
    <property type="match status" value="1"/>
</dbReference>
<protein>
    <submittedName>
        <fullName evidence="2">GIY-YIG nuclease family protein</fullName>
    </submittedName>
</protein>
<dbReference type="PROSITE" id="PS50164">
    <property type="entry name" value="GIY_YIG"/>
    <property type="match status" value="1"/>
</dbReference>
<reference evidence="2 3" key="1">
    <citation type="submission" date="2024-10" db="EMBL/GenBank/DDBJ databases">
        <title>The Natural Products Discovery Center: Release of the First 8490 Sequenced Strains for Exploring Actinobacteria Biosynthetic Diversity.</title>
        <authorList>
            <person name="Kalkreuter E."/>
            <person name="Kautsar S.A."/>
            <person name="Yang D."/>
            <person name="Bader C.D."/>
            <person name="Teijaro C.N."/>
            <person name="Fluegel L."/>
            <person name="Davis C.M."/>
            <person name="Simpson J.R."/>
            <person name="Lauterbach L."/>
            <person name="Steele A.D."/>
            <person name="Gui C."/>
            <person name="Meng S."/>
            <person name="Li G."/>
            <person name="Viehrig K."/>
            <person name="Ye F."/>
            <person name="Su P."/>
            <person name="Kiefer A.F."/>
            <person name="Nichols A."/>
            <person name="Cepeda A.J."/>
            <person name="Yan W."/>
            <person name="Fan B."/>
            <person name="Jiang Y."/>
            <person name="Adhikari A."/>
            <person name="Zheng C.-J."/>
            <person name="Schuster L."/>
            <person name="Cowan T.M."/>
            <person name="Smanski M.J."/>
            <person name="Chevrette M.G."/>
            <person name="De Carvalho L.P.S."/>
            <person name="Shen B."/>
        </authorList>
    </citation>
    <scope>NUCLEOTIDE SEQUENCE [LARGE SCALE GENOMIC DNA]</scope>
    <source>
        <strain evidence="2 3">NPDC087045</strain>
    </source>
</reference>
<sequence>MPANRTLSESLLSKITLARFLELSAKRFQQYVAELEQSQDFIALRPFISIDALPGTRFLDGTGQGRATHLLNLRRDSDQLGFQYQSCYFTRQYALKDGAPPADWPGPVRRLWHRLRLVNTRNLLTHALIQVVVHAQRKYLLSNDIADLVQYTQQAAADDMARLPDTQGIVCEASRISRLACHLCLLTGEGQGIPLARLFVNSRQRNQYLLDSLIKAEALSLFQGYRGKLLTDDDLAVILNNVHQLGISRRSITNARHSLAIPDHRERHKHMPYVAATSGFSRLRPLRLELLDCSIPAKAGVYEIRLRDTEPLKDPLTVLPSHNPILYIGSSLNLKKRLREHLTGNSNNNELYEQLSQGNAEVRFKLYEAPRWIERNLYQTFVETFGASPSCNRISP</sequence>
<name>A0ABW8F0H1_9BURK</name>
<dbReference type="InterPro" id="IPR035901">
    <property type="entry name" value="GIY-YIG_endonuc_sf"/>
</dbReference>
<dbReference type="Gene3D" id="1.10.10.60">
    <property type="entry name" value="Homeodomain-like"/>
    <property type="match status" value="1"/>
</dbReference>
<organism evidence="2 3">
    <name type="scientific">Herbaspirillum chlorophenolicum</name>
    <dbReference type="NCBI Taxonomy" id="211589"/>
    <lineage>
        <taxon>Bacteria</taxon>
        <taxon>Pseudomonadati</taxon>
        <taxon>Pseudomonadota</taxon>
        <taxon>Betaproteobacteria</taxon>
        <taxon>Burkholderiales</taxon>
        <taxon>Oxalobacteraceae</taxon>
        <taxon>Herbaspirillum</taxon>
    </lineage>
</organism>
<gene>
    <name evidence="2" type="ORF">ACIPEN_13165</name>
</gene>
<proteinExistence type="predicted"/>
<evidence type="ECO:0000313" key="3">
    <source>
        <dbReference type="Proteomes" id="UP001617427"/>
    </source>
</evidence>
<dbReference type="EMBL" id="JBIUZV010000006">
    <property type="protein sequence ID" value="MFJ3046774.1"/>
    <property type="molecule type" value="Genomic_DNA"/>
</dbReference>
<comment type="caution">
    <text evidence="2">The sequence shown here is derived from an EMBL/GenBank/DDBJ whole genome shotgun (WGS) entry which is preliminary data.</text>
</comment>
<evidence type="ECO:0000313" key="2">
    <source>
        <dbReference type="EMBL" id="MFJ3046774.1"/>
    </source>
</evidence>
<feature type="domain" description="GIY-YIG" evidence="1">
    <location>
        <begin position="297"/>
        <end position="384"/>
    </location>
</feature>
<accession>A0ABW8F0H1</accession>
<keyword evidence="3" id="KW-1185">Reference proteome</keyword>